<dbReference type="PANTHER" id="PTHR42987:SF4">
    <property type="entry name" value="PROTEASE SOHB-RELATED"/>
    <property type="match status" value="1"/>
</dbReference>
<dbReference type="OrthoDB" id="31107at2157"/>
<name>A0A0X1KI61_9EURY</name>
<dbReference type="Gene3D" id="6.20.330.10">
    <property type="match status" value="1"/>
</dbReference>
<organism evidence="7 8">
    <name type="scientific">Thermococcus guaymasensis DSM 11113</name>
    <dbReference type="NCBI Taxonomy" id="1432656"/>
    <lineage>
        <taxon>Archaea</taxon>
        <taxon>Methanobacteriati</taxon>
        <taxon>Methanobacteriota</taxon>
        <taxon>Thermococci</taxon>
        <taxon>Thermococcales</taxon>
        <taxon>Thermococcaceae</taxon>
        <taxon>Thermococcus</taxon>
    </lineage>
</organism>
<dbReference type="InterPro" id="IPR004635">
    <property type="entry name" value="Pept_S49_SppA"/>
</dbReference>
<dbReference type="CDD" id="cd07023">
    <property type="entry name" value="S49_Sppa_N_C"/>
    <property type="match status" value="1"/>
</dbReference>
<evidence type="ECO:0000256" key="2">
    <source>
        <dbReference type="ARBA" id="ARBA00022670"/>
    </source>
</evidence>
<feature type="transmembrane region" description="Helical" evidence="5">
    <location>
        <begin position="6"/>
        <end position="29"/>
    </location>
</feature>
<evidence type="ECO:0000256" key="4">
    <source>
        <dbReference type="ARBA" id="ARBA00022825"/>
    </source>
</evidence>
<dbReference type="AlphaFoldDB" id="A0A0X1KI61"/>
<reference evidence="7 8" key="1">
    <citation type="submission" date="2014-01" db="EMBL/GenBank/DDBJ databases">
        <title>Genome sequencing of Thermococcus guaymasensis.</title>
        <authorList>
            <person name="Zhang X."/>
            <person name="Alvare G."/>
            <person name="Fristensky B."/>
            <person name="Chen L."/>
            <person name="Suen T."/>
            <person name="Chen Q."/>
            <person name="Ma K."/>
        </authorList>
    </citation>
    <scope>NUCLEOTIDE SEQUENCE [LARGE SCALE GENOMIC DNA]</scope>
    <source>
        <strain evidence="7 8">DSM 11113</strain>
    </source>
</reference>
<evidence type="ECO:0000313" key="7">
    <source>
        <dbReference type="EMBL" id="AJC70945.1"/>
    </source>
</evidence>
<evidence type="ECO:0000313" key="8">
    <source>
        <dbReference type="Proteomes" id="UP000062043"/>
    </source>
</evidence>
<evidence type="ECO:0000256" key="1">
    <source>
        <dbReference type="ARBA" id="ARBA00008683"/>
    </source>
</evidence>
<protein>
    <submittedName>
        <fullName evidence="7">Peptidase</fullName>
    </submittedName>
</protein>
<keyword evidence="5" id="KW-0812">Transmembrane</keyword>
<evidence type="ECO:0000256" key="3">
    <source>
        <dbReference type="ARBA" id="ARBA00022801"/>
    </source>
</evidence>
<dbReference type="Gene3D" id="3.90.226.10">
    <property type="entry name" value="2-enoyl-CoA Hydratase, Chain A, domain 1"/>
    <property type="match status" value="1"/>
</dbReference>
<accession>A0A0X1KI61</accession>
<dbReference type="Proteomes" id="UP000062043">
    <property type="component" value="Chromosome"/>
</dbReference>
<dbReference type="STRING" id="1432656.X802_01170"/>
<dbReference type="PANTHER" id="PTHR42987">
    <property type="entry name" value="PEPTIDASE S49"/>
    <property type="match status" value="1"/>
</dbReference>
<dbReference type="RefSeq" id="WP_062370266.1">
    <property type="nucleotide sequence ID" value="NZ_CP007140.1"/>
</dbReference>
<keyword evidence="8" id="KW-1185">Reference proteome</keyword>
<dbReference type="NCBIfam" id="TIGR00706">
    <property type="entry name" value="SppA_dom"/>
    <property type="match status" value="1"/>
</dbReference>
<keyword evidence="5" id="KW-0472">Membrane</keyword>
<feature type="domain" description="Peptidase S49" evidence="6">
    <location>
        <begin position="144"/>
        <end position="293"/>
    </location>
</feature>
<gene>
    <name evidence="7" type="ORF">X802_01170</name>
</gene>
<keyword evidence="3" id="KW-0378">Hydrolase</keyword>
<evidence type="ECO:0000256" key="5">
    <source>
        <dbReference type="SAM" id="Phobius"/>
    </source>
</evidence>
<keyword evidence="4" id="KW-0720">Serine protease</keyword>
<dbReference type="InterPro" id="IPR002142">
    <property type="entry name" value="Peptidase_S49"/>
</dbReference>
<comment type="similarity">
    <text evidence="1">Belongs to the peptidase S49 family.</text>
</comment>
<keyword evidence="5" id="KW-1133">Transmembrane helix</keyword>
<dbReference type="PATRIC" id="fig|1432656.3.peg.231"/>
<dbReference type="Pfam" id="PF01343">
    <property type="entry name" value="Peptidase_S49"/>
    <property type="match status" value="1"/>
</dbReference>
<dbReference type="EMBL" id="CP007140">
    <property type="protein sequence ID" value="AJC70945.1"/>
    <property type="molecule type" value="Genomic_DNA"/>
</dbReference>
<dbReference type="InterPro" id="IPR029045">
    <property type="entry name" value="ClpP/crotonase-like_dom_sf"/>
</dbReference>
<keyword evidence="2" id="KW-0645">Protease</keyword>
<evidence type="ECO:0000259" key="6">
    <source>
        <dbReference type="Pfam" id="PF01343"/>
    </source>
</evidence>
<dbReference type="InterPro" id="IPR047272">
    <property type="entry name" value="S49_SppA_C"/>
</dbReference>
<proteinExistence type="inferred from homology"/>
<dbReference type="GeneID" id="27134272"/>
<dbReference type="KEGG" id="tgy:X802_01170"/>
<dbReference type="SUPFAM" id="SSF52096">
    <property type="entry name" value="ClpP/crotonase"/>
    <property type="match status" value="1"/>
</dbReference>
<dbReference type="GO" id="GO:0008236">
    <property type="term" value="F:serine-type peptidase activity"/>
    <property type="evidence" value="ECO:0007669"/>
    <property type="project" value="UniProtKB-KW"/>
</dbReference>
<sequence>MKSDIWKYITFILVLVLGVFVMSTTLLYLQNQSLSNYVPTNTTCKTEVVVGNQTSETLLNARIAELQSLLRAIEMERKGVNASNTTIAIVPIFGVIDDQTALNTVTTLEKLMKNDSIGGVLLWIESPGGDVGPVREIYHEVTILKTKKPVVTYTGGIAASGGYYIAVGTDKIIADPLAEVGSIGVIYVHFNLEKNYASNGIEVTVFKTGPHKDMGAEWRGLTDYEREKIWGMVNAYFQSFLDAVSTGRNMTINETKKYATGETWLAIEVNGTLIDETGNLQTAIQELEKLMGVEGAEVKVYDSATQSYSLGVYGDKALYLDPRYLNVGR</sequence>
<dbReference type="GO" id="GO:0006508">
    <property type="term" value="P:proteolysis"/>
    <property type="evidence" value="ECO:0007669"/>
    <property type="project" value="UniProtKB-KW"/>
</dbReference>